<feature type="region of interest" description="Disordered" evidence="13">
    <location>
        <begin position="90"/>
        <end position="162"/>
    </location>
</feature>
<dbReference type="NCBIfam" id="TIGR01473">
    <property type="entry name" value="cyoE_ctaB"/>
    <property type="match status" value="1"/>
</dbReference>
<dbReference type="FunFam" id="1.10.357.140:FF:000004">
    <property type="entry name" value="Protoheme IX farnesyltransferase, mitochondrial"/>
    <property type="match status" value="1"/>
</dbReference>
<dbReference type="GO" id="GO:0008495">
    <property type="term" value="F:protoheme IX farnesyltransferase activity"/>
    <property type="evidence" value="ECO:0007669"/>
    <property type="project" value="InterPro"/>
</dbReference>
<evidence type="ECO:0000256" key="7">
    <source>
        <dbReference type="ARBA" id="ARBA00022946"/>
    </source>
</evidence>
<dbReference type="PANTHER" id="PTHR43448:SF2">
    <property type="entry name" value="PROTOHEME IX FARNESYLTRANSFERASE, MITOCHONDRIAL"/>
    <property type="match status" value="1"/>
</dbReference>
<dbReference type="STRING" id="1658172.A0A1B7P992"/>
<dbReference type="Pfam" id="PF01040">
    <property type="entry name" value="UbiA"/>
    <property type="match status" value="1"/>
</dbReference>
<evidence type="ECO:0000256" key="1">
    <source>
        <dbReference type="ARBA" id="ARBA00004013"/>
    </source>
</evidence>
<dbReference type="InterPro" id="IPR030470">
    <property type="entry name" value="UbiA_prenylTrfase_CS"/>
</dbReference>
<dbReference type="AlphaFoldDB" id="A0A1B7P992"/>
<dbReference type="OrthoDB" id="5211at2759"/>
<dbReference type="CDD" id="cd13957">
    <property type="entry name" value="PT_UbiA_Cox10"/>
    <property type="match status" value="1"/>
</dbReference>
<dbReference type="PROSITE" id="PS00943">
    <property type="entry name" value="UBIA"/>
    <property type="match status" value="1"/>
</dbReference>
<accession>A0A1B7P992</accession>
<dbReference type="GO" id="GO:0031966">
    <property type="term" value="C:mitochondrial membrane"/>
    <property type="evidence" value="ECO:0007669"/>
    <property type="project" value="UniProtKB-SubCell"/>
</dbReference>
<keyword evidence="5 15" id="KW-0808">Transferase</keyword>
<evidence type="ECO:0000256" key="8">
    <source>
        <dbReference type="ARBA" id="ARBA00022989"/>
    </source>
</evidence>
<feature type="region of interest" description="Disordered" evidence="13">
    <location>
        <begin position="497"/>
        <end position="532"/>
    </location>
</feature>
<evidence type="ECO:0000256" key="3">
    <source>
        <dbReference type="ARBA" id="ARBA00005985"/>
    </source>
</evidence>
<feature type="transmembrane region" description="Helical" evidence="14">
    <location>
        <begin position="184"/>
        <end position="203"/>
    </location>
</feature>
<evidence type="ECO:0000256" key="10">
    <source>
        <dbReference type="ARBA" id="ARBA00023133"/>
    </source>
</evidence>
<evidence type="ECO:0000313" key="15">
    <source>
        <dbReference type="EMBL" id="OAX85612.1"/>
    </source>
</evidence>
<evidence type="ECO:0000256" key="9">
    <source>
        <dbReference type="ARBA" id="ARBA00023128"/>
    </source>
</evidence>
<dbReference type="GO" id="GO:0006784">
    <property type="term" value="P:heme A biosynthetic process"/>
    <property type="evidence" value="ECO:0007669"/>
    <property type="project" value="TreeGrafter"/>
</dbReference>
<feature type="compositionally biased region" description="Polar residues" evidence="13">
    <location>
        <begin position="99"/>
        <end position="121"/>
    </location>
</feature>
<feature type="transmembrane region" description="Helical" evidence="14">
    <location>
        <begin position="361"/>
        <end position="381"/>
    </location>
</feature>
<feature type="transmembrane region" description="Helical" evidence="14">
    <location>
        <begin position="223"/>
        <end position="246"/>
    </location>
</feature>
<proteinExistence type="inferred from homology"/>
<evidence type="ECO:0000256" key="4">
    <source>
        <dbReference type="ARBA" id="ARBA00016335"/>
    </source>
</evidence>
<keyword evidence="7" id="KW-0809">Transit peptide</keyword>
<keyword evidence="11 14" id="KW-0472">Membrane</keyword>
<comment type="similarity">
    <text evidence="3">Belongs to the UbiA prenyltransferase family.</text>
</comment>
<feature type="compositionally biased region" description="Acidic residues" evidence="13">
    <location>
        <begin position="497"/>
        <end position="512"/>
    </location>
</feature>
<evidence type="ECO:0000256" key="14">
    <source>
        <dbReference type="SAM" id="Phobius"/>
    </source>
</evidence>
<feature type="transmembrane region" description="Helical" evidence="14">
    <location>
        <begin position="295"/>
        <end position="313"/>
    </location>
</feature>
<evidence type="ECO:0000313" key="16">
    <source>
        <dbReference type="Proteomes" id="UP000091918"/>
    </source>
</evidence>
<dbReference type="Gene3D" id="1.10.357.140">
    <property type="entry name" value="UbiA prenyltransferase"/>
    <property type="match status" value="1"/>
</dbReference>
<keyword evidence="10" id="KW-0350">Heme biosynthesis</keyword>
<keyword evidence="16" id="KW-1185">Reference proteome</keyword>
<dbReference type="EMBL" id="LGUA01000001">
    <property type="protein sequence ID" value="OAX85612.1"/>
    <property type="molecule type" value="Genomic_DNA"/>
</dbReference>
<gene>
    <name evidence="15" type="ORF">ACJ72_00026</name>
</gene>
<name>A0A1B7P992_9EURO</name>
<feature type="transmembrane region" description="Helical" evidence="14">
    <location>
        <begin position="267"/>
        <end position="289"/>
    </location>
</feature>
<feature type="transmembrane region" description="Helical" evidence="14">
    <location>
        <begin position="409"/>
        <end position="427"/>
    </location>
</feature>
<keyword evidence="9" id="KW-0496">Mitochondrion</keyword>
<sequence length="532" mass="58058">MASPLLMLRPGVGPDIAAFCSRCFTRIALRPAGFSRRSFVASSSLQNGGSQASSIPRILRKAYFSSNGLPASQFSKKGVVQWLRKESQHTGRSPLFHSTAPTVDTQPSAVSPIGTSNNQEHPQAALEELPHRRRQRLKAEQEAKSATNDIRPDASSRLSTLSSSLPKTSLRGTMAAYLALTKPNLSFLVVLTATTAYGLYPIPTLLALDPSVTPLPALSTSTLTFLYLTTGTFLASASANTLNMLFEPQYDARMSRTRNRPLVRKLLSPRAALIFAAVTGTVGVASLYMGTNPTVAALGAFNLFLYAFVYTPLKRISVINTWVGAIVGGIPPLMGWAAAAGQTATTGHDGWRDLLFGPESPGGWLMAAILFAWQFPHFNSLSHTIREEYKNAGYKMLAWTNPARNGRVALRYSILMFPLCAGLWWFGVVDRGFLVGGTLVNCWLAKEAYRFWKLQGAAGSSRGLFWASVWHLPLLMVGTLITKKGIWDGVWSRMFGEEEEDQDGEDYEDDEIEGKGDNVPMDALLPTTKPIT</sequence>
<protein>
    <recommendedName>
        <fullName evidence="4">Protoheme IX farnesyltransferase, mitochondrial</fullName>
    </recommendedName>
    <alternativeName>
        <fullName evidence="12">Heme O synthase</fullName>
    </alternativeName>
</protein>
<keyword evidence="6 14" id="KW-0812">Transmembrane</keyword>
<feature type="transmembrane region" description="Helical" evidence="14">
    <location>
        <begin position="320"/>
        <end position="341"/>
    </location>
</feature>
<comment type="subcellular location">
    <subcellularLocation>
        <location evidence="2">Mitochondrion membrane</location>
        <topology evidence="2">Multi-pass membrane protein</topology>
    </subcellularLocation>
</comment>
<dbReference type="InterPro" id="IPR006369">
    <property type="entry name" value="Protohaem_IX_farnesylTrfase"/>
</dbReference>
<dbReference type="InterPro" id="IPR044878">
    <property type="entry name" value="UbiA_sf"/>
</dbReference>
<evidence type="ECO:0000256" key="12">
    <source>
        <dbReference type="ARBA" id="ARBA00030253"/>
    </source>
</evidence>
<comment type="caution">
    <text evidence="15">The sequence shown here is derived from an EMBL/GenBank/DDBJ whole genome shotgun (WGS) entry which is preliminary data.</text>
</comment>
<dbReference type="InterPro" id="IPR000537">
    <property type="entry name" value="UbiA_prenyltransferase"/>
</dbReference>
<evidence type="ECO:0000256" key="11">
    <source>
        <dbReference type="ARBA" id="ARBA00023136"/>
    </source>
</evidence>
<reference evidence="15 16" key="1">
    <citation type="submission" date="2015-07" db="EMBL/GenBank/DDBJ databases">
        <title>Emmonsia species relationships and genome sequence.</title>
        <authorList>
            <person name="Cuomo C.A."/>
            <person name="Schwartz I.S."/>
            <person name="Kenyon C."/>
            <person name="de Hoog G.S."/>
            <person name="Govender N.P."/>
            <person name="Botha A."/>
            <person name="Moreno L."/>
            <person name="de Vries M."/>
            <person name="Munoz J.F."/>
            <person name="Stielow J.B."/>
        </authorList>
    </citation>
    <scope>NUCLEOTIDE SEQUENCE [LARGE SCALE GENOMIC DNA]</scope>
    <source>
        <strain evidence="15 16">CBS 136260</strain>
    </source>
</reference>
<evidence type="ECO:0000256" key="5">
    <source>
        <dbReference type="ARBA" id="ARBA00022679"/>
    </source>
</evidence>
<keyword evidence="8 14" id="KW-1133">Transmembrane helix</keyword>
<dbReference type="HAMAP" id="MF_00154">
    <property type="entry name" value="CyoE_CtaB"/>
    <property type="match status" value="1"/>
</dbReference>
<evidence type="ECO:0000256" key="13">
    <source>
        <dbReference type="SAM" id="MobiDB-lite"/>
    </source>
</evidence>
<comment type="function">
    <text evidence="1">Converts protoheme IX and farnesyl diphosphate to heme O.</text>
</comment>
<organism evidence="15 16">
    <name type="scientific">Emergomyces africanus</name>
    <dbReference type="NCBI Taxonomy" id="1955775"/>
    <lineage>
        <taxon>Eukaryota</taxon>
        <taxon>Fungi</taxon>
        <taxon>Dikarya</taxon>
        <taxon>Ascomycota</taxon>
        <taxon>Pezizomycotina</taxon>
        <taxon>Eurotiomycetes</taxon>
        <taxon>Eurotiomycetidae</taxon>
        <taxon>Onygenales</taxon>
        <taxon>Ajellomycetaceae</taxon>
        <taxon>Emergomyces</taxon>
    </lineage>
</organism>
<evidence type="ECO:0000256" key="2">
    <source>
        <dbReference type="ARBA" id="ARBA00004225"/>
    </source>
</evidence>
<dbReference type="Proteomes" id="UP000091918">
    <property type="component" value="Unassembled WGS sequence"/>
</dbReference>
<dbReference type="PANTHER" id="PTHR43448">
    <property type="entry name" value="PROTOHEME IX FARNESYLTRANSFERASE, MITOCHONDRIAL"/>
    <property type="match status" value="1"/>
</dbReference>
<evidence type="ECO:0000256" key="6">
    <source>
        <dbReference type="ARBA" id="ARBA00022692"/>
    </source>
</evidence>